<dbReference type="Proteomes" id="UP001497700">
    <property type="component" value="Unassembled WGS sequence"/>
</dbReference>
<sequence>MMYQSSVRAFALLAGLCAVSTAGIVPRTGTGPKGFLTVDDSVNSTEIQQGTLALTSDGSYSFCLSDTTASVSDCEAVLGDIRANPGSVSVAAGFCLNWYEGGCLGRVCGGTDQASYSADASWIADELASAVLDPCVRNGRSGAISDCQNIGGTCGSYHFSLQTNNM</sequence>
<evidence type="ECO:0000313" key="1">
    <source>
        <dbReference type="EMBL" id="KAI4870407.1"/>
    </source>
</evidence>
<dbReference type="EMBL" id="MU393424">
    <property type="protein sequence ID" value="KAI4870407.1"/>
    <property type="molecule type" value="Genomic_DNA"/>
</dbReference>
<protein>
    <submittedName>
        <fullName evidence="1">Uncharacterized protein</fullName>
    </submittedName>
</protein>
<name>A0ACB9ZGB3_9PEZI</name>
<keyword evidence="2" id="KW-1185">Reference proteome</keyword>
<proteinExistence type="predicted"/>
<comment type="caution">
    <text evidence="1">The sequence shown here is derived from an EMBL/GenBank/DDBJ whole genome shotgun (WGS) entry which is preliminary data.</text>
</comment>
<organism evidence="1 2">
    <name type="scientific">Hypoxylon rubiginosum</name>
    <dbReference type="NCBI Taxonomy" id="110542"/>
    <lineage>
        <taxon>Eukaryota</taxon>
        <taxon>Fungi</taxon>
        <taxon>Dikarya</taxon>
        <taxon>Ascomycota</taxon>
        <taxon>Pezizomycotina</taxon>
        <taxon>Sordariomycetes</taxon>
        <taxon>Xylariomycetidae</taxon>
        <taxon>Xylariales</taxon>
        <taxon>Hypoxylaceae</taxon>
        <taxon>Hypoxylon</taxon>
    </lineage>
</organism>
<reference evidence="1 2" key="1">
    <citation type="journal article" date="2022" name="New Phytol.">
        <title>Ecological generalism drives hyperdiversity of secondary metabolite gene clusters in xylarialean endophytes.</title>
        <authorList>
            <person name="Franco M.E.E."/>
            <person name="Wisecaver J.H."/>
            <person name="Arnold A.E."/>
            <person name="Ju Y.M."/>
            <person name="Slot J.C."/>
            <person name="Ahrendt S."/>
            <person name="Moore L.P."/>
            <person name="Eastman K.E."/>
            <person name="Scott K."/>
            <person name="Konkel Z."/>
            <person name="Mondo S.J."/>
            <person name="Kuo A."/>
            <person name="Hayes R.D."/>
            <person name="Haridas S."/>
            <person name="Andreopoulos B."/>
            <person name="Riley R."/>
            <person name="LaButti K."/>
            <person name="Pangilinan J."/>
            <person name="Lipzen A."/>
            <person name="Amirebrahimi M."/>
            <person name="Yan J."/>
            <person name="Adam C."/>
            <person name="Keymanesh K."/>
            <person name="Ng V."/>
            <person name="Louie K."/>
            <person name="Northen T."/>
            <person name="Drula E."/>
            <person name="Henrissat B."/>
            <person name="Hsieh H.M."/>
            <person name="Youens-Clark K."/>
            <person name="Lutzoni F."/>
            <person name="Miadlikowska J."/>
            <person name="Eastwood D.C."/>
            <person name="Hamelin R.C."/>
            <person name="Grigoriev I.V."/>
            <person name="U'Ren J.M."/>
        </authorList>
    </citation>
    <scope>NUCLEOTIDE SEQUENCE [LARGE SCALE GENOMIC DNA]</scope>
    <source>
        <strain evidence="1 2">CBS 119005</strain>
    </source>
</reference>
<gene>
    <name evidence="1" type="ORF">F4820DRAFT_443126</name>
</gene>
<accession>A0ACB9ZGB3</accession>
<evidence type="ECO:0000313" key="2">
    <source>
        <dbReference type="Proteomes" id="UP001497700"/>
    </source>
</evidence>